<evidence type="ECO:0000256" key="3">
    <source>
        <dbReference type="ARBA" id="ARBA00022679"/>
    </source>
</evidence>
<keyword evidence="10" id="KW-0396">Initiation factor</keyword>
<dbReference type="GO" id="GO:0004674">
    <property type="term" value="F:protein serine/threonine kinase activity"/>
    <property type="evidence" value="ECO:0007669"/>
    <property type="project" value="UniProtKB-EC"/>
</dbReference>
<evidence type="ECO:0000256" key="8">
    <source>
        <dbReference type="PROSITE-ProRule" id="PRU10141"/>
    </source>
</evidence>
<feature type="domain" description="Protein kinase" evidence="9">
    <location>
        <begin position="10"/>
        <end position="198"/>
    </location>
</feature>
<dbReference type="InterPro" id="IPR000719">
    <property type="entry name" value="Prot_kinase_dom"/>
</dbReference>
<dbReference type="InterPro" id="IPR011009">
    <property type="entry name" value="Kinase-like_dom_sf"/>
</dbReference>
<organism evidence="10 11">
    <name type="scientific">Bonamia ostreae</name>
    <dbReference type="NCBI Taxonomy" id="126728"/>
    <lineage>
        <taxon>Eukaryota</taxon>
        <taxon>Sar</taxon>
        <taxon>Rhizaria</taxon>
        <taxon>Endomyxa</taxon>
        <taxon>Ascetosporea</taxon>
        <taxon>Haplosporida</taxon>
        <taxon>Bonamia</taxon>
    </lineage>
</organism>
<accession>A0ABV2ARF2</accession>
<dbReference type="EMBL" id="JBDODL010002463">
    <property type="protein sequence ID" value="MES1922250.1"/>
    <property type="molecule type" value="Genomic_DNA"/>
</dbReference>
<dbReference type="Pfam" id="PF00069">
    <property type="entry name" value="Pkinase"/>
    <property type="match status" value="2"/>
</dbReference>
<evidence type="ECO:0000256" key="4">
    <source>
        <dbReference type="ARBA" id="ARBA00022741"/>
    </source>
</evidence>
<name>A0ABV2ARF2_9EUKA</name>
<keyword evidence="7" id="KW-0652">Protein synthesis inhibitor</keyword>
<keyword evidence="11" id="KW-1185">Reference proteome</keyword>
<evidence type="ECO:0000256" key="2">
    <source>
        <dbReference type="ARBA" id="ARBA00022527"/>
    </source>
</evidence>
<dbReference type="PANTHER" id="PTHR11042:SF160">
    <property type="entry name" value="EUKARYOTIC TRANSLATION INITIATION FACTOR 2-ALPHA KINASE 1"/>
    <property type="match status" value="1"/>
</dbReference>
<evidence type="ECO:0000313" key="11">
    <source>
        <dbReference type="Proteomes" id="UP001439008"/>
    </source>
</evidence>
<keyword evidence="3 10" id="KW-0808">Transferase</keyword>
<evidence type="ECO:0000259" key="9">
    <source>
        <dbReference type="PROSITE" id="PS50011"/>
    </source>
</evidence>
<dbReference type="SUPFAM" id="SSF56112">
    <property type="entry name" value="Protein kinase-like (PK-like)"/>
    <property type="match status" value="1"/>
</dbReference>
<proteinExistence type="predicted"/>
<evidence type="ECO:0000256" key="6">
    <source>
        <dbReference type="ARBA" id="ARBA00022840"/>
    </source>
</evidence>
<dbReference type="Proteomes" id="UP001439008">
    <property type="component" value="Unassembled WGS sequence"/>
</dbReference>
<dbReference type="Gene3D" id="3.30.200.20">
    <property type="entry name" value="Phosphorylase Kinase, domain 1"/>
    <property type="match status" value="1"/>
</dbReference>
<evidence type="ECO:0000256" key="7">
    <source>
        <dbReference type="ARBA" id="ARBA00023193"/>
    </source>
</evidence>
<evidence type="ECO:0000256" key="1">
    <source>
        <dbReference type="ARBA" id="ARBA00012513"/>
    </source>
</evidence>
<protein>
    <recommendedName>
        <fullName evidence="1">non-specific serine/threonine protein kinase</fullName>
        <ecNumber evidence="1">2.7.11.1</ecNumber>
    </recommendedName>
</protein>
<dbReference type="PROSITE" id="PS50011">
    <property type="entry name" value="PROTEIN_KINASE_DOM"/>
    <property type="match status" value="1"/>
</dbReference>
<keyword evidence="4 8" id="KW-0547">Nucleotide-binding</keyword>
<dbReference type="SMART" id="SM00220">
    <property type="entry name" value="S_TKc"/>
    <property type="match status" value="1"/>
</dbReference>
<sequence length="198" mass="23237">TSKTRYERDFDQIAELGAGAYGVVYKVRNKLDGMYYAIKQIVINDRHKMKMLEKLLSEVKAIARLSHVNVVRYYQAWIEDVDPIDFSLGDSYDSSQEMLDKLGVECYDSNLEDYGSDWEIGREMIKNREEEKEGDKVTVLFIQMEYCEGDTLKNLIDSEKPIPKELIWKLFVQIFEVVDFIHSKKTIHRDLKTTNIFL</sequence>
<comment type="caution">
    <text evidence="10">The sequence shown here is derived from an EMBL/GenBank/DDBJ whole genome shotgun (WGS) entry which is preliminary data.</text>
</comment>
<dbReference type="GO" id="GO:0003743">
    <property type="term" value="F:translation initiation factor activity"/>
    <property type="evidence" value="ECO:0007669"/>
    <property type="project" value="UniProtKB-KW"/>
</dbReference>
<dbReference type="PANTHER" id="PTHR11042">
    <property type="entry name" value="EUKARYOTIC TRANSLATION INITIATION FACTOR 2-ALPHA KINASE EIF2-ALPHA KINASE -RELATED"/>
    <property type="match status" value="1"/>
</dbReference>
<keyword evidence="2" id="KW-0723">Serine/threonine-protein kinase</keyword>
<gene>
    <name evidence="10" type="primary">GCN2</name>
    <name evidence="10" type="ORF">MHBO_003756</name>
</gene>
<evidence type="ECO:0000313" key="10">
    <source>
        <dbReference type="EMBL" id="MES1922250.1"/>
    </source>
</evidence>
<feature type="non-terminal residue" evidence="10">
    <location>
        <position position="1"/>
    </location>
</feature>
<keyword evidence="6 8" id="KW-0067">ATP-binding</keyword>
<feature type="binding site" evidence="8">
    <location>
        <position position="39"/>
    </location>
    <ligand>
        <name>ATP</name>
        <dbReference type="ChEBI" id="CHEBI:30616"/>
    </ligand>
</feature>
<feature type="non-terminal residue" evidence="10">
    <location>
        <position position="198"/>
    </location>
</feature>
<dbReference type="PROSITE" id="PS00107">
    <property type="entry name" value="PROTEIN_KINASE_ATP"/>
    <property type="match status" value="1"/>
</dbReference>
<dbReference type="InterPro" id="IPR050339">
    <property type="entry name" value="CC_SR_Kinase"/>
</dbReference>
<keyword evidence="10" id="KW-0648">Protein biosynthesis</keyword>
<reference evidence="10 11" key="1">
    <citation type="journal article" date="2024" name="BMC Biol.">
        <title>Comparative genomics of Ascetosporea gives new insight into the evolutionary basis for animal parasitism in Rhizaria.</title>
        <authorList>
            <person name="Hiltunen Thoren M."/>
            <person name="Onut-Brannstrom I."/>
            <person name="Alfjorden A."/>
            <person name="Peckova H."/>
            <person name="Swords F."/>
            <person name="Hooper C."/>
            <person name="Holzer A.S."/>
            <person name="Bass D."/>
            <person name="Burki F."/>
        </authorList>
    </citation>
    <scope>NUCLEOTIDE SEQUENCE [LARGE SCALE GENOMIC DNA]</scope>
    <source>
        <strain evidence="10">20-A016</strain>
    </source>
</reference>
<dbReference type="Gene3D" id="1.10.510.10">
    <property type="entry name" value="Transferase(Phosphotransferase) domain 1"/>
    <property type="match status" value="1"/>
</dbReference>
<dbReference type="InterPro" id="IPR017441">
    <property type="entry name" value="Protein_kinase_ATP_BS"/>
</dbReference>
<dbReference type="EC" id="2.7.11.1" evidence="1"/>
<keyword evidence="5 10" id="KW-0418">Kinase</keyword>
<evidence type="ECO:0000256" key="5">
    <source>
        <dbReference type="ARBA" id="ARBA00022777"/>
    </source>
</evidence>